<reference evidence="1 2" key="1">
    <citation type="submission" date="2024-01" db="EMBL/GenBank/DDBJ databases">
        <title>The genomes of 5 underutilized Papilionoideae crops provide insights into root nodulation and disease resistance.</title>
        <authorList>
            <person name="Yuan L."/>
        </authorList>
    </citation>
    <scope>NUCLEOTIDE SEQUENCE [LARGE SCALE GENOMIC DNA]</scope>
    <source>
        <strain evidence="1">LY-2023</strain>
        <tissue evidence="1">Leaf</tissue>
    </source>
</reference>
<dbReference type="AlphaFoldDB" id="A0AAN9IQE8"/>
<comment type="caution">
    <text evidence="1">The sequence shown here is derived from an EMBL/GenBank/DDBJ whole genome shotgun (WGS) entry which is preliminary data.</text>
</comment>
<accession>A0AAN9IQE8</accession>
<protein>
    <submittedName>
        <fullName evidence="1">Uncharacterized protein</fullName>
    </submittedName>
</protein>
<dbReference type="EMBL" id="JAYKXN010000005">
    <property type="protein sequence ID" value="KAK7284362.1"/>
    <property type="molecule type" value="Genomic_DNA"/>
</dbReference>
<sequence>MIFTFREGVFGWISYQEVAGFPLYSSCYCGNSRSSNCDLILKADGRGEIVTLAIQPICHLQGKSLA</sequence>
<dbReference type="Proteomes" id="UP001359559">
    <property type="component" value="Unassembled WGS sequence"/>
</dbReference>
<gene>
    <name evidence="1" type="ORF">RJT34_19107</name>
</gene>
<evidence type="ECO:0000313" key="2">
    <source>
        <dbReference type="Proteomes" id="UP001359559"/>
    </source>
</evidence>
<evidence type="ECO:0000313" key="1">
    <source>
        <dbReference type="EMBL" id="KAK7284362.1"/>
    </source>
</evidence>
<organism evidence="1 2">
    <name type="scientific">Clitoria ternatea</name>
    <name type="common">Butterfly pea</name>
    <dbReference type="NCBI Taxonomy" id="43366"/>
    <lineage>
        <taxon>Eukaryota</taxon>
        <taxon>Viridiplantae</taxon>
        <taxon>Streptophyta</taxon>
        <taxon>Embryophyta</taxon>
        <taxon>Tracheophyta</taxon>
        <taxon>Spermatophyta</taxon>
        <taxon>Magnoliopsida</taxon>
        <taxon>eudicotyledons</taxon>
        <taxon>Gunneridae</taxon>
        <taxon>Pentapetalae</taxon>
        <taxon>rosids</taxon>
        <taxon>fabids</taxon>
        <taxon>Fabales</taxon>
        <taxon>Fabaceae</taxon>
        <taxon>Papilionoideae</taxon>
        <taxon>50 kb inversion clade</taxon>
        <taxon>NPAAA clade</taxon>
        <taxon>indigoferoid/millettioid clade</taxon>
        <taxon>Phaseoleae</taxon>
        <taxon>Clitoria</taxon>
    </lineage>
</organism>
<name>A0AAN9IQE8_CLITE</name>
<keyword evidence="2" id="KW-1185">Reference proteome</keyword>
<proteinExistence type="predicted"/>